<dbReference type="Proteomes" id="UP000028725">
    <property type="component" value="Unassembled WGS sequence"/>
</dbReference>
<dbReference type="STRING" id="394096.DB31_4402"/>
<dbReference type="EMBL" id="JMCB01000024">
    <property type="protein sequence ID" value="KFE61959.1"/>
    <property type="molecule type" value="Genomic_DNA"/>
</dbReference>
<keyword evidence="2" id="KW-1185">Reference proteome</keyword>
<evidence type="ECO:0000313" key="2">
    <source>
        <dbReference type="Proteomes" id="UP000028725"/>
    </source>
</evidence>
<organism evidence="1 2">
    <name type="scientific">Hyalangium minutum</name>
    <dbReference type="NCBI Taxonomy" id="394096"/>
    <lineage>
        <taxon>Bacteria</taxon>
        <taxon>Pseudomonadati</taxon>
        <taxon>Myxococcota</taxon>
        <taxon>Myxococcia</taxon>
        <taxon>Myxococcales</taxon>
        <taxon>Cystobacterineae</taxon>
        <taxon>Archangiaceae</taxon>
        <taxon>Hyalangium</taxon>
    </lineage>
</organism>
<name>A0A085W2P6_9BACT</name>
<gene>
    <name evidence="1" type="ORF">DB31_4402</name>
</gene>
<comment type="caution">
    <text evidence="1">The sequence shown here is derived from an EMBL/GenBank/DDBJ whole genome shotgun (WGS) entry which is preliminary data.</text>
</comment>
<dbReference type="AlphaFoldDB" id="A0A085W2P6"/>
<evidence type="ECO:0000313" key="1">
    <source>
        <dbReference type="EMBL" id="KFE61959.1"/>
    </source>
</evidence>
<accession>A0A085W2P6</accession>
<proteinExistence type="predicted"/>
<reference evidence="1 2" key="1">
    <citation type="submission" date="2014-04" db="EMBL/GenBank/DDBJ databases">
        <title>Genome assembly of Hyalangium minutum DSM 14724.</title>
        <authorList>
            <person name="Sharma G."/>
            <person name="Subramanian S."/>
        </authorList>
    </citation>
    <scope>NUCLEOTIDE SEQUENCE [LARGE SCALE GENOMIC DNA]</scope>
    <source>
        <strain evidence="1 2">DSM 14724</strain>
    </source>
</reference>
<protein>
    <submittedName>
        <fullName evidence="1">Uncharacterized protein</fullName>
    </submittedName>
</protein>
<sequence length="42" mass="4401">MDSDGFPKPQPFSFEAPSTLEFYSGSSLNSADGMASGSVEPQ</sequence>